<keyword evidence="2" id="KW-0812">Transmembrane</keyword>
<dbReference type="RefSeq" id="XP_022485993.1">
    <property type="nucleotide sequence ID" value="XM_022634173.1"/>
</dbReference>
<feature type="compositionally biased region" description="Basic and acidic residues" evidence="1">
    <location>
        <begin position="927"/>
        <end position="937"/>
    </location>
</feature>
<reference evidence="3 4" key="1">
    <citation type="journal article" date="2016" name="Sci. Rep.">
        <title>Penicillium arizonense, a new, genome sequenced fungal species, reveals a high chemical diversity in secreted metabolites.</title>
        <authorList>
            <person name="Grijseels S."/>
            <person name="Nielsen J.C."/>
            <person name="Randelovic M."/>
            <person name="Nielsen J."/>
            <person name="Nielsen K.F."/>
            <person name="Workman M."/>
            <person name="Frisvad J.C."/>
        </authorList>
    </citation>
    <scope>NUCLEOTIDE SEQUENCE [LARGE SCALE GENOMIC DNA]</scope>
    <source>
        <strain evidence="3 4">CBS 141311</strain>
    </source>
</reference>
<dbReference type="AlphaFoldDB" id="A0A1F5LBW6"/>
<organism evidence="3 4">
    <name type="scientific">Penicillium arizonense</name>
    <dbReference type="NCBI Taxonomy" id="1835702"/>
    <lineage>
        <taxon>Eukaryota</taxon>
        <taxon>Fungi</taxon>
        <taxon>Dikarya</taxon>
        <taxon>Ascomycota</taxon>
        <taxon>Pezizomycotina</taxon>
        <taxon>Eurotiomycetes</taxon>
        <taxon>Eurotiomycetidae</taxon>
        <taxon>Eurotiales</taxon>
        <taxon>Aspergillaceae</taxon>
        <taxon>Penicillium</taxon>
    </lineage>
</organism>
<name>A0A1F5LBW6_PENAI</name>
<evidence type="ECO:0000256" key="1">
    <source>
        <dbReference type="SAM" id="MobiDB-lite"/>
    </source>
</evidence>
<keyword evidence="2" id="KW-0472">Membrane</keyword>
<dbReference type="Proteomes" id="UP000177622">
    <property type="component" value="Unassembled WGS sequence"/>
</dbReference>
<proteinExistence type="predicted"/>
<keyword evidence="2" id="KW-1133">Transmembrane helix</keyword>
<sequence>MAPFFPFWRKKPSVVEIEEAEENLRHRYNGHQHWASGKRFKRPLISPESLPERRLELEDPKHSYGKQSYLNPNRENDHKKYIDLDTYYSTNKSFPRRLIVQATPEIYAGKDNHPRHWGRSRIHGKVPFIISLSEFCLNPFGFRRYEGTPDEEDDGDGQRQARKENRILTILKGILHWITSTVLTLSLAWIIQLMISVEIVTSPWNDDGSAEPYEEYQNVHWHWPKHAINMLDQSPANNHPQSKVAKLTIPRSLVVRDEASGAWVSKNTKDLRDKKTGMLPLYIFLSFSRANFVGTDEVKLREILYSVAERMLEHENVHRDPQTPPLEAFWVDVDCVSGITDIPAGASESPKTQDVNSICDAVRRAYRVYIVLPSDSVSARQTWGSRIWTLPEVLLAANKTRYCFTESTDIDLLAPHDVSLNDMYESFWKPPTNDEQVEHEDAIGHLISHYNNTIKLSELQLFTFAVQVMTKLSQGRDVEGYTTRDMAYAAMGLLSYRITPCDDDNTFQAIARLSLVNDSNQLLERLVCLWPKPEKNPRPLQTQQDYASAGSETLLCNIADRDQYLTHLWDIHPTCDVVGIGDDSYEPTIIMDRCKGIPIRWKDFPRLRYAKEIKGFGATASQSIVYFGAWALATGFGLFSTAMALAVALSTGGKTGEQASNTQANDGFTKAQLENLRTEIIPNYLVSIGIFFALAWIISWFAPWAVRQLCNQGTKGTSSHLVGFEGTMSLHRLEKAMYGNYNHRLSYAASSTVFSRTLHKSNIRVGREPLDGDHWKKEMKRLGFPDSYRLFTIVDTGSMTVSVIAAERPPVVALICGREGGMLRVLLCSWRFERNCLYRECVVRMRSSLEEQATYNDWLKISLASQGDVARTRVSHLQYLRQKQMDEEKARLNEEKVRQRKPVSEESTLSTLKGPPSPRVSHFSAGDQERLDRVAGQ</sequence>
<feature type="transmembrane region" description="Helical" evidence="2">
    <location>
        <begin position="624"/>
        <end position="649"/>
    </location>
</feature>
<dbReference type="OrthoDB" id="2624308at2759"/>
<evidence type="ECO:0000313" key="3">
    <source>
        <dbReference type="EMBL" id="OGE50546.1"/>
    </source>
</evidence>
<dbReference type="GeneID" id="34578907"/>
<gene>
    <name evidence="3" type="ORF">PENARI_c016G10869</name>
</gene>
<comment type="caution">
    <text evidence="3">The sequence shown here is derived from an EMBL/GenBank/DDBJ whole genome shotgun (WGS) entry which is preliminary data.</text>
</comment>
<keyword evidence="4" id="KW-1185">Reference proteome</keyword>
<protein>
    <recommendedName>
        <fullName evidence="5">Heterokaryon incompatibility domain-containing protein</fullName>
    </recommendedName>
</protein>
<evidence type="ECO:0008006" key="5">
    <source>
        <dbReference type="Google" id="ProtNLM"/>
    </source>
</evidence>
<dbReference type="STRING" id="1835702.A0A1F5LBW6"/>
<feature type="region of interest" description="Disordered" evidence="1">
    <location>
        <begin position="890"/>
        <end position="937"/>
    </location>
</feature>
<evidence type="ECO:0000256" key="2">
    <source>
        <dbReference type="SAM" id="Phobius"/>
    </source>
</evidence>
<evidence type="ECO:0000313" key="4">
    <source>
        <dbReference type="Proteomes" id="UP000177622"/>
    </source>
</evidence>
<dbReference type="EMBL" id="LXJU01000016">
    <property type="protein sequence ID" value="OGE50546.1"/>
    <property type="molecule type" value="Genomic_DNA"/>
</dbReference>
<accession>A0A1F5LBW6</accession>
<feature type="transmembrane region" description="Helical" evidence="2">
    <location>
        <begin position="684"/>
        <end position="706"/>
    </location>
</feature>